<feature type="transmembrane region" description="Helical" evidence="6">
    <location>
        <begin position="38"/>
        <end position="58"/>
    </location>
</feature>
<feature type="transmembrane region" description="Helical" evidence="6">
    <location>
        <begin position="276"/>
        <end position="293"/>
    </location>
</feature>
<dbReference type="SUPFAM" id="SSF103473">
    <property type="entry name" value="MFS general substrate transporter"/>
    <property type="match status" value="1"/>
</dbReference>
<reference evidence="9" key="1">
    <citation type="submission" date="2017-09" db="EMBL/GenBank/DDBJ databases">
        <title>Metaegenomics of thermophilic ammonia-oxidizing enrichment culture.</title>
        <authorList>
            <person name="Kato S."/>
            <person name="Suzuki K."/>
        </authorList>
    </citation>
    <scope>NUCLEOTIDE SEQUENCE [LARGE SCALE GENOMIC DNA]</scope>
</reference>
<keyword evidence="5 6" id="KW-0472">Membrane</keyword>
<keyword evidence="3 6" id="KW-0812">Transmembrane</keyword>
<keyword evidence="4 6" id="KW-1133">Transmembrane helix</keyword>
<feature type="domain" description="Major facilitator superfamily (MFS) profile" evidence="7">
    <location>
        <begin position="1"/>
        <end position="387"/>
    </location>
</feature>
<evidence type="ECO:0000313" key="8">
    <source>
        <dbReference type="EMBL" id="GBC97754.1"/>
    </source>
</evidence>
<feature type="transmembrane region" description="Helical" evidence="6">
    <location>
        <begin position="94"/>
        <end position="115"/>
    </location>
</feature>
<dbReference type="GO" id="GO:0016020">
    <property type="term" value="C:membrane"/>
    <property type="evidence" value="ECO:0007669"/>
    <property type="project" value="UniProtKB-SubCell"/>
</dbReference>
<dbReference type="Pfam" id="PF07690">
    <property type="entry name" value="MFS_1"/>
    <property type="match status" value="1"/>
</dbReference>
<keyword evidence="2" id="KW-0813">Transport</keyword>
<dbReference type="AlphaFoldDB" id="A0A2H5X9C2"/>
<gene>
    <name evidence="8" type="primary">tetA</name>
    <name evidence="8" type="ORF">HRbin17_00243</name>
</gene>
<protein>
    <submittedName>
        <fullName evidence="8">Tetracycline resistance protein, class C</fullName>
    </submittedName>
</protein>
<dbReference type="PANTHER" id="PTHR23504:SF15">
    <property type="entry name" value="MAJOR FACILITATOR SUPERFAMILY (MFS) PROFILE DOMAIN-CONTAINING PROTEIN"/>
    <property type="match status" value="1"/>
</dbReference>
<evidence type="ECO:0000259" key="7">
    <source>
        <dbReference type="PROSITE" id="PS50850"/>
    </source>
</evidence>
<feature type="transmembrane region" description="Helical" evidence="6">
    <location>
        <begin position="204"/>
        <end position="224"/>
    </location>
</feature>
<name>A0A2H5X9C2_9BACT</name>
<evidence type="ECO:0000256" key="2">
    <source>
        <dbReference type="ARBA" id="ARBA00022448"/>
    </source>
</evidence>
<dbReference type="EMBL" id="BEHT01000002">
    <property type="protein sequence ID" value="GBC97754.1"/>
    <property type="molecule type" value="Genomic_DNA"/>
</dbReference>
<dbReference type="InterPro" id="IPR001958">
    <property type="entry name" value="Tet-R_TetA/multi-R_MdtG-like"/>
</dbReference>
<evidence type="ECO:0000256" key="1">
    <source>
        <dbReference type="ARBA" id="ARBA00004141"/>
    </source>
</evidence>
<dbReference type="Gene3D" id="1.20.1250.20">
    <property type="entry name" value="MFS general substrate transporter like domains"/>
    <property type="match status" value="1"/>
</dbReference>
<feature type="transmembrane region" description="Helical" evidence="6">
    <location>
        <begin position="70"/>
        <end position="88"/>
    </location>
</feature>
<dbReference type="Proteomes" id="UP000236173">
    <property type="component" value="Unassembled WGS sequence"/>
</dbReference>
<dbReference type="PROSITE" id="PS50850">
    <property type="entry name" value="MFS"/>
    <property type="match status" value="1"/>
</dbReference>
<comment type="caution">
    <text evidence="8">The sequence shown here is derived from an EMBL/GenBank/DDBJ whole genome shotgun (WGS) entry which is preliminary data.</text>
</comment>
<dbReference type="InterPro" id="IPR011701">
    <property type="entry name" value="MFS"/>
</dbReference>
<feature type="transmembrane region" description="Helical" evidence="6">
    <location>
        <begin position="7"/>
        <end position="26"/>
    </location>
</feature>
<evidence type="ECO:0000313" key="9">
    <source>
        <dbReference type="Proteomes" id="UP000236173"/>
    </source>
</evidence>
<feature type="transmembrane region" description="Helical" evidence="6">
    <location>
        <begin position="244"/>
        <end position="264"/>
    </location>
</feature>
<feature type="transmembrane region" description="Helical" evidence="6">
    <location>
        <begin position="363"/>
        <end position="379"/>
    </location>
</feature>
<organism evidence="8 9">
    <name type="scientific">Candidatus Fervidibacter japonicus</name>
    <dbReference type="NCBI Taxonomy" id="2035412"/>
    <lineage>
        <taxon>Bacteria</taxon>
        <taxon>Candidatus Fervidibacterota</taxon>
        <taxon>Candidatus Fervidibacter</taxon>
    </lineage>
</organism>
<feature type="transmembrane region" description="Helical" evidence="6">
    <location>
        <begin position="127"/>
        <end position="145"/>
    </location>
</feature>
<evidence type="ECO:0000256" key="5">
    <source>
        <dbReference type="ARBA" id="ARBA00023136"/>
    </source>
</evidence>
<proteinExistence type="predicted"/>
<accession>A0A2H5X9C2</accession>
<dbReference type="InterPro" id="IPR036259">
    <property type="entry name" value="MFS_trans_sf"/>
</dbReference>
<sequence>MQRQKQTLFAIVALDLLGFGMVIPQLGPYAHALGAPEWLVGVLFATYSAMQFLFAPVWGSLSDRIGRRPILLVSLAGSVIGYTLFALANSVAMLFASRLVAGIAAANIAVAQAYLADITPPNERAGAMGLIGAAFGLGFVLGPPLGGMLGYWGGVHAIGLGAATLSSLALMSAWVLLPEPMRHNAASPTLSRWQAFQQIQRNRALLLCVVLFFFATFAVANLQFSLPLFLPLRWHWTTEQAGLRVGWLLGFSGFLMGALQAGAVGRWAKRFGEPRLIVAGTGLTVVGLALLPLVPYWVWLFPCLAVLSIGGAMAQPSLASLVSQLSPEDLQGSVLGVYQSAGSFARILGPLWAGFWFHLAPTLPFWTAAAVMAMVWAISRQLPQLPTVRTHAKAP</sequence>
<evidence type="ECO:0000256" key="6">
    <source>
        <dbReference type="SAM" id="Phobius"/>
    </source>
</evidence>
<evidence type="ECO:0000256" key="3">
    <source>
        <dbReference type="ARBA" id="ARBA00022692"/>
    </source>
</evidence>
<dbReference type="CDD" id="cd17330">
    <property type="entry name" value="MFS_SLC46_TetA_like"/>
    <property type="match status" value="1"/>
</dbReference>
<dbReference type="InterPro" id="IPR020846">
    <property type="entry name" value="MFS_dom"/>
</dbReference>
<comment type="subcellular location">
    <subcellularLocation>
        <location evidence="1">Membrane</location>
        <topology evidence="1">Multi-pass membrane protein</topology>
    </subcellularLocation>
</comment>
<dbReference type="PRINTS" id="PR01035">
    <property type="entry name" value="TCRTETA"/>
</dbReference>
<evidence type="ECO:0000256" key="4">
    <source>
        <dbReference type="ARBA" id="ARBA00022989"/>
    </source>
</evidence>
<dbReference type="PANTHER" id="PTHR23504">
    <property type="entry name" value="MAJOR FACILITATOR SUPERFAMILY DOMAIN-CONTAINING PROTEIN 10"/>
    <property type="match status" value="1"/>
</dbReference>
<feature type="transmembrane region" description="Helical" evidence="6">
    <location>
        <begin position="151"/>
        <end position="177"/>
    </location>
</feature>
<dbReference type="GO" id="GO:0022857">
    <property type="term" value="F:transmembrane transporter activity"/>
    <property type="evidence" value="ECO:0007669"/>
    <property type="project" value="InterPro"/>
</dbReference>